<name>A0A381R9Q4_9ZZZZ</name>
<keyword evidence="1" id="KW-0597">Phosphoprotein</keyword>
<reference evidence="7" key="1">
    <citation type="submission" date="2018-05" db="EMBL/GenBank/DDBJ databases">
        <authorList>
            <person name="Lanie J.A."/>
            <person name="Ng W.-L."/>
            <person name="Kazmierczak K.M."/>
            <person name="Andrzejewski T.M."/>
            <person name="Davidsen T.M."/>
            <person name="Wayne K.J."/>
            <person name="Tettelin H."/>
            <person name="Glass J.I."/>
            <person name="Rusch D."/>
            <person name="Podicherti R."/>
            <person name="Tsui H.-C.T."/>
            <person name="Winkler M.E."/>
        </authorList>
    </citation>
    <scope>NUCLEOTIDE SEQUENCE</scope>
</reference>
<dbReference type="GO" id="GO:0032993">
    <property type="term" value="C:protein-DNA complex"/>
    <property type="evidence" value="ECO:0007669"/>
    <property type="project" value="TreeGrafter"/>
</dbReference>
<dbReference type="Gene3D" id="1.10.10.10">
    <property type="entry name" value="Winged helix-like DNA-binding domain superfamily/Winged helix DNA-binding domain"/>
    <property type="match status" value="1"/>
</dbReference>
<evidence type="ECO:0000313" key="7">
    <source>
        <dbReference type="EMBL" id="SUZ88475.1"/>
    </source>
</evidence>
<organism evidence="7">
    <name type="scientific">marine metagenome</name>
    <dbReference type="NCBI Taxonomy" id="408172"/>
    <lineage>
        <taxon>unclassified sequences</taxon>
        <taxon>metagenomes</taxon>
        <taxon>ecological metagenomes</taxon>
    </lineage>
</organism>
<dbReference type="SUPFAM" id="SSF46894">
    <property type="entry name" value="C-terminal effector domain of the bipartite response regulators"/>
    <property type="match status" value="1"/>
</dbReference>
<dbReference type="Pfam" id="PF00486">
    <property type="entry name" value="Trans_reg_C"/>
    <property type="match status" value="1"/>
</dbReference>
<evidence type="ECO:0000259" key="5">
    <source>
        <dbReference type="PROSITE" id="PS50110"/>
    </source>
</evidence>
<dbReference type="AlphaFoldDB" id="A0A381R9Q4"/>
<dbReference type="GO" id="GO:0000156">
    <property type="term" value="F:phosphorelay response regulator activity"/>
    <property type="evidence" value="ECO:0007669"/>
    <property type="project" value="TreeGrafter"/>
</dbReference>
<dbReference type="PANTHER" id="PTHR48111:SF4">
    <property type="entry name" value="DNA-BINDING DUAL TRANSCRIPTIONAL REGULATOR OMPR"/>
    <property type="match status" value="1"/>
</dbReference>
<keyword evidence="2" id="KW-0805">Transcription regulation</keyword>
<dbReference type="InterPro" id="IPR016032">
    <property type="entry name" value="Sig_transdc_resp-reg_C-effctor"/>
</dbReference>
<dbReference type="Gene3D" id="3.40.50.2300">
    <property type="match status" value="1"/>
</dbReference>
<evidence type="ECO:0000256" key="3">
    <source>
        <dbReference type="ARBA" id="ARBA00023125"/>
    </source>
</evidence>
<evidence type="ECO:0000256" key="2">
    <source>
        <dbReference type="ARBA" id="ARBA00023015"/>
    </source>
</evidence>
<sequence>MKTFVNDSREPGSRVTSGGQRVLVVEDEPDIAALIGYQLTRAGFRVETTLNGVEALRAVGRVIPDLIVLDRMLPGISGDEVLGRLKDDPETEEVPVLVLTAKKEQEERIAGLELGADDYLTKPFSPRELVLRVQAILRRAQEPGGGSAGLRVLRVGLIHMDVSAMQVSVLDEEISLTPTEFRLLRALLECRERTLSRRQLLEKAWDVEADVSDRLETRTVDMHVQRLRAKLGTAGDSIQTVRGFGYRLKKDLE</sequence>
<dbReference type="SUPFAM" id="SSF52172">
    <property type="entry name" value="CheY-like"/>
    <property type="match status" value="1"/>
</dbReference>
<dbReference type="PROSITE" id="PS51755">
    <property type="entry name" value="OMPR_PHOB"/>
    <property type="match status" value="1"/>
</dbReference>
<dbReference type="Gene3D" id="6.10.250.690">
    <property type="match status" value="1"/>
</dbReference>
<dbReference type="PANTHER" id="PTHR48111">
    <property type="entry name" value="REGULATOR OF RPOS"/>
    <property type="match status" value="1"/>
</dbReference>
<dbReference type="InterPro" id="IPR036388">
    <property type="entry name" value="WH-like_DNA-bd_sf"/>
</dbReference>
<dbReference type="CDD" id="cd00383">
    <property type="entry name" value="trans_reg_C"/>
    <property type="match status" value="1"/>
</dbReference>
<evidence type="ECO:0000256" key="1">
    <source>
        <dbReference type="ARBA" id="ARBA00022553"/>
    </source>
</evidence>
<evidence type="ECO:0000256" key="4">
    <source>
        <dbReference type="ARBA" id="ARBA00023163"/>
    </source>
</evidence>
<dbReference type="InterPro" id="IPR001789">
    <property type="entry name" value="Sig_transdc_resp-reg_receiver"/>
</dbReference>
<dbReference type="SMART" id="SM00862">
    <property type="entry name" value="Trans_reg_C"/>
    <property type="match status" value="1"/>
</dbReference>
<dbReference type="SMART" id="SM00448">
    <property type="entry name" value="REC"/>
    <property type="match status" value="1"/>
</dbReference>
<gene>
    <name evidence="7" type="ORF">METZ01_LOCUS41329</name>
</gene>
<dbReference type="InterPro" id="IPR039420">
    <property type="entry name" value="WalR-like"/>
</dbReference>
<keyword evidence="3" id="KW-0238">DNA-binding</keyword>
<feature type="domain" description="Response regulatory" evidence="5">
    <location>
        <begin position="21"/>
        <end position="137"/>
    </location>
</feature>
<evidence type="ECO:0000259" key="6">
    <source>
        <dbReference type="PROSITE" id="PS51755"/>
    </source>
</evidence>
<dbReference type="GO" id="GO:0006355">
    <property type="term" value="P:regulation of DNA-templated transcription"/>
    <property type="evidence" value="ECO:0007669"/>
    <property type="project" value="InterPro"/>
</dbReference>
<protein>
    <recommendedName>
        <fullName evidence="8">DNA-binding response regulator</fullName>
    </recommendedName>
</protein>
<dbReference type="InterPro" id="IPR011006">
    <property type="entry name" value="CheY-like_superfamily"/>
</dbReference>
<dbReference type="GO" id="GO:0005829">
    <property type="term" value="C:cytosol"/>
    <property type="evidence" value="ECO:0007669"/>
    <property type="project" value="TreeGrafter"/>
</dbReference>
<evidence type="ECO:0008006" key="8">
    <source>
        <dbReference type="Google" id="ProtNLM"/>
    </source>
</evidence>
<proteinExistence type="predicted"/>
<feature type="domain" description="OmpR/PhoB-type" evidence="6">
    <location>
        <begin position="150"/>
        <end position="250"/>
    </location>
</feature>
<dbReference type="GO" id="GO:0000976">
    <property type="term" value="F:transcription cis-regulatory region binding"/>
    <property type="evidence" value="ECO:0007669"/>
    <property type="project" value="TreeGrafter"/>
</dbReference>
<dbReference type="PROSITE" id="PS50110">
    <property type="entry name" value="RESPONSE_REGULATORY"/>
    <property type="match status" value="1"/>
</dbReference>
<keyword evidence="4" id="KW-0804">Transcription</keyword>
<dbReference type="Pfam" id="PF00072">
    <property type="entry name" value="Response_reg"/>
    <property type="match status" value="1"/>
</dbReference>
<dbReference type="InterPro" id="IPR001867">
    <property type="entry name" value="OmpR/PhoB-type_DNA-bd"/>
</dbReference>
<accession>A0A381R9Q4</accession>
<dbReference type="EMBL" id="UINC01001771">
    <property type="protein sequence ID" value="SUZ88475.1"/>
    <property type="molecule type" value="Genomic_DNA"/>
</dbReference>